<feature type="compositionally biased region" description="Low complexity" evidence="1">
    <location>
        <begin position="127"/>
        <end position="147"/>
    </location>
</feature>
<evidence type="ECO:0000256" key="2">
    <source>
        <dbReference type="SAM" id="Phobius"/>
    </source>
</evidence>
<dbReference type="OrthoDB" id="2433279at2759"/>
<proteinExistence type="predicted"/>
<dbReference type="AlphaFoldDB" id="A0A9P6IQJ3"/>
<feature type="compositionally biased region" description="Basic and acidic residues" evidence="1">
    <location>
        <begin position="517"/>
        <end position="529"/>
    </location>
</feature>
<gene>
    <name evidence="3" type="ORF">BGZ70_004713</name>
</gene>
<feature type="compositionally biased region" description="Low complexity" evidence="1">
    <location>
        <begin position="200"/>
        <end position="212"/>
    </location>
</feature>
<reference evidence="3" key="1">
    <citation type="journal article" date="2020" name="Fungal Divers.">
        <title>Resolving the Mortierellaceae phylogeny through synthesis of multi-gene phylogenetics and phylogenomics.</title>
        <authorList>
            <person name="Vandepol N."/>
            <person name="Liber J."/>
            <person name="Desiro A."/>
            <person name="Na H."/>
            <person name="Kennedy M."/>
            <person name="Barry K."/>
            <person name="Grigoriev I.V."/>
            <person name="Miller A.N."/>
            <person name="O'Donnell K."/>
            <person name="Stajich J.E."/>
            <person name="Bonito G."/>
        </authorList>
    </citation>
    <scope>NUCLEOTIDE SEQUENCE</scope>
    <source>
        <strain evidence="3">CK1249</strain>
    </source>
</reference>
<evidence type="ECO:0008006" key="5">
    <source>
        <dbReference type="Google" id="ProtNLM"/>
    </source>
</evidence>
<dbReference type="Proteomes" id="UP000738359">
    <property type="component" value="Unassembled WGS sequence"/>
</dbReference>
<sequence>MDPRQHSHPTLDVSGNAVATATGRALSSSPTLQHSDPPPAAHANENSSGSGNDSEDEAPLEPPPSYEQSISTPPVSAPANPFFNHIAHNPEPNRRHRQPAREQHPLPLADRAFAPSLAPRHSPSAPPLTLLSSTAANSSSSYTGAYGVQRRHTVDDEVHVSSSRRGKRPVRHRRKESTADKDDSAVFLDQPAVSPSYQDSSAASSSTSTASSHQGYFPVHSASTMTRDPRTARRLEHKRDAARHAASAPQLYPDVHPDAHLEEQRQQHGQSMRFSLGPAPIIPLSEAVIPAPPPRLLQFRSRESSSVPACPYLLCQKPIAFTKTRRERGVTVWMVCGLLFLCNTYWTTQTVIAHFSGPSQKDRVLSQAASAGWGFSARDEAFHLVKGFFGFKSHRYKDVSFQTAQRRQSALKTPTVATVGMVQDEQNALRMFLSFLLMALMAVIRWWLCLTPLLVRSLFDTVHSCPHTHPYPYPEELEQERRLLEEAEDVVGIEDAGHGNAMTGGGGGVSMQTSSFSDRDEKKRLKAGDDAQTDAEAGDTSGSARAVPLTGTVQSEMGTSEDATAPTPSRFLFFQRARSMRQERQEQGRQVLAATVKEIRKRRLSWRARRTMRKEEERRQRVIKASQDIGRFSLLYQLGSFLMMDQWKQSVLAPGKIQPDAYED</sequence>
<keyword evidence="2" id="KW-0812">Transmembrane</keyword>
<keyword evidence="4" id="KW-1185">Reference proteome</keyword>
<protein>
    <recommendedName>
        <fullName evidence="5">Transmembrane protein</fullName>
    </recommendedName>
</protein>
<keyword evidence="2" id="KW-1133">Transmembrane helix</keyword>
<accession>A0A9P6IQJ3</accession>
<organism evidence="3 4">
    <name type="scientific">Mortierella alpina</name>
    <name type="common">Oleaginous fungus</name>
    <name type="synonym">Mortierella renispora</name>
    <dbReference type="NCBI Taxonomy" id="64518"/>
    <lineage>
        <taxon>Eukaryota</taxon>
        <taxon>Fungi</taxon>
        <taxon>Fungi incertae sedis</taxon>
        <taxon>Mucoromycota</taxon>
        <taxon>Mortierellomycotina</taxon>
        <taxon>Mortierellomycetes</taxon>
        <taxon>Mortierellales</taxon>
        <taxon>Mortierellaceae</taxon>
        <taxon>Mortierella</taxon>
    </lineage>
</organism>
<feature type="compositionally biased region" description="Basic residues" evidence="1">
    <location>
        <begin position="162"/>
        <end position="175"/>
    </location>
</feature>
<feature type="region of interest" description="Disordered" evidence="1">
    <location>
        <begin position="496"/>
        <end position="546"/>
    </location>
</feature>
<keyword evidence="2" id="KW-0472">Membrane</keyword>
<feature type="region of interest" description="Disordered" evidence="1">
    <location>
        <begin position="1"/>
        <end position="253"/>
    </location>
</feature>
<evidence type="ECO:0000313" key="3">
    <source>
        <dbReference type="EMBL" id="KAF9944375.1"/>
    </source>
</evidence>
<feature type="transmembrane region" description="Helical" evidence="2">
    <location>
        <begin position="428"/>
        <end position="448"/>
    </location>
</feature>
<evidence type="ECO:0000256" key="1">
    <source>
        <dbReference type="SAM" id="MobiDB-lite"/>
    </source>
</evidence>
<feature type="compositionally biased region" description="Polar residues" evidence="1">
    <location>
        <begin position="25"/>
        <end position="34"/>
    </location>
</feature>
<feature type="compositionally biased region" description="Basic and acidic residues" evidence="1">
    <location>
        <begin position="227"/>
        <end position="243"/>
    </location>
</feature>
<evidence type="ECO:0000313" key="4">
    <source>
        <dbReference type="Proteomes" id="UP000738359"/>
    </source>
</evidence>
<comment type="caution">
    <text evidence="3">The sequence shown here is derived from an EMBL/GenBank/DDBJ whole genome shotgun (WGS) entry which is preliminary data.</text>
</comment>
<dbReference type="EMBL" id="JAAAHY010002485">
    <property type="protein sequence ID" value="KAF9944375.1"/>
    <property type="molecule type" value="Genomic_DNA"/>
</dbReference>
<name>A0A9P6IQJ3_MORAP</name>